<feature type="compositionally biased region" description="Basic and acidic residues" evidence="1">
    <location>
        <begin position="412"/>
        <end position="423"/>
    </location>
</feature>
<feature type="compositionally biased region" description="Polar residues" evidence="1">
    <location>
        <begin position="315"/>
        <end position="326"/>
    </location>
</feature>
<feature type="compositionally biased region" description="Polar residues" evidence="1">
    <location>
        <begin position="735"/>
        <end position="753"/>
    </location>
</feature>
<feature type="compositionally biased region" description="Low complexity" evidence="1">
    <location>
        <begin position="392"/>
        <end position="405"/>
    </location>
</feature>
<name>A0A5C6TDX0_FUSOC</name>
<feature type="compositionally biased region" description="Polar residues" evidence="1">
    <location>
        <begin position="258"/>
        <end position="275"/>
    </location>
</feature>
<dbReference type="Proteomes" id="UP000321331">
    <property type="component" value="Unassembled WGS sequence"/>
</dbReference>
<sequence>MMDLSNISRRAIHGAGGLGLGWILTFSIGGAILLFAAIGFLLTWRVKSRDKEDATTVYQVSENVEDHRRSIFTKRLVKRKYAMSRSVSRLSLSLPPVLPPLPTYNSFTFFGGNGKRGRSSSWVEEDRFHGPRVSRSRRDSLFSRDGWLGRAPTIPTLMTDDDLEKAQGSQELEQGIKVQKRQSAETLKPSKTAPELPMPEDEAQTSPVRAPSRARVRASVTDTDLRDILRSTEQRLRDGTSRSPSKNSRSSPTKRSPQKISSVRSTPRKNSPTKTPHSHKTISSEDSTNTTGTVRISRIPPSPTKRATIHVVPTDAQSRQVSTSSIGSAANSLIAEATQELVLPGGLSSPSRMRGRQWDAPEDPSPEKQNPQKKTSHKQSAKEDSPDRRASQDSQASSSLSTLYSANDPEEKDQPDPFVERKTPGFMSSESRGSLFGNRASHKRGRNLSISIPGGQSIFNTTGQLRPSFVSTQAVGGPPISSYLQPPPERFQRNDTYSRDQDGIALAFPVSNSYTSILTPSVTTTEGDSTLSLGNRMSESPKPEVPERVRPLLQENRHSVATVPSPSTMTSSPFDEQDMLSLLMGTAPKRALPEPPKHIAQVDQIVMPKPVSPMPRREFSQHLRQMSSTANTIYHDEPPVDSPSAISTGSPLRRSISRSKKDMPNLAPPTVPSMGSLGNSIMELRRMNSMVSSYSGNSLGSSVNEPDSPTLPMLNLTSSFSRRTINPVTPRASMSGRQNYLNLGSPNKNSSGSVVPPMPTRPLPQSRSNRSNLGVEIREDDIDEGKENQEPSSTSSGLRETRRSANMGRDTRDLSRAPSKTKLGTVSELIAESKRDSKRKSVDSIGLYDADGFLKSSPVDAKGRCLRM</sequence>
<dbReference type="AlphaFoldDB" id="A0A5C6TDX0"/>
<feature type="compositionally biased region" description="Polar residues" evidence="1">
    <location>
        <begin position="715"/>
        <end position="727"/>
    </location>
</feature>
<feature type="region of interest" description="Disordered" evidence="1">
    <location>
        <begin position="168"/>
        <end position="326"/>
    </location>
</feature>
<feature type="region of interest" description="Disordered" evidence="1">
    <location>
        <begin position="341"/>
        <end position="449"/>
    </location>
</feature>
<feature type="region of interest" description="Disordered" evidence="1">
    <location>
        <begin position="633"/>
        <end position="676"/>
    </location>
</feature>
<feature type="compositionally biased region" description="Basic and acidic residues" evidence="1">
    <location>
        <begin position="223"/>
        <end position="240"/>
    </location>
</feature>
<feature type="compositionally biased region" description="Polar residues" evidence="1">
    <location>
        <begin position="763"/>
        <end position="772"/>
    </location>
</feature>
<feature type="region of interest" description="Disordered" evidence="1">
    <location>
        <begin position="521"/>
        <end position="544"/>
    </location>
</feature>
<feature type="compositionally biased region" description="Low complexity" evidence="1">
    <location>
        <begin position="241"/>
        <end position="255"/>
    </location>
</feature>
<feature type="compositionally biased region" description="Low complexity" evidence="1">
    <location>
        <begin position="206"/>
        <end position="220"/>
    </location>
</feature>
<keyword evidence="2" id="KW-0812">Transmembrane</keyword>
<feature type="compositionally biased region" description="Polar residues" evidence="1">
    <location>
        <begin position="284"/>
        <end position="294"/>
    </location>
</feature>
<feature type="region of interest" description="Disordered" evidence="1">
    <location>
        <begin position="693"/>
        <end position="826"/>
    </location>
</feature>
<comment type="caution">
    <text evidence="3">The sequence shown here is derived from an EMBL/GenBank/DDBJ whole genome shotgun (WGS) entry which is preliminary data.</text>
</comment>
<feature type="compositionally biased region" description="Basic and acidic residues" evidence="1">
    <location>
        <begin position="799"/>
        <end position="815"/>
    </location>
</feature>
<feature type="compositionally biased region" description="Low complexity" evidence="1">
    <location>
        <begin position="693"/>
        <end position="703"/>
    </location>
</feature>
<evidence type="ECO:0000313" key="3">
    <source>
        <dbReference type="EMBL" id="TXC08739.1"/>
    </source>
</evidence>
<gene>
    <name evidence="3" type="ORF">FocTR4_00002687</name>
</gene>
<feature type="compositionally biased region" description="Polar residues" evidence="1">
    <location>
        <begin position="521"/>
        <end position="538"/>
    </location>
</feature>
<evidence type="ECO:0000256" key="2">
    <source>
        <dbReference type="SAM" id="Phobius"/>
    </source>
</evidence>
<accession>A0A5C6TDX0</accession>
<feature type="compositionally biased region" description="Basic and acidic residues" evidence="1">
    <location>
        <begin position="380"/>
        <end position="391"/>
    </location>
</feature>
<keyword evidence="2" id="KW-1133">Transmembrane helix</keyword>
<evidence type="ECO:0000256" key="1">
    <source>
        <dbReference type="SAM" id="MobiDB-lite"/>
    </source>
</evidence>
<protein>
    <submittedName>
        <fullName evidence="3">Uncharacterized protein</fullName>
    </submittedName>
</protein>
<feature type="transmembrane region" description="Helical" evidence="2">
    <location>
        <begin position="20"/>
        <end position="42"/>
    </location>
</feature>
<reference evidence="3 4" key="1">
    <citation type="submission" date="2019-07" db="EMBL/GenBank/DDBJ databases">
        <title>The First High-Quality Draft Genome Sequence of the Causal Agent of the Current Panama Disease Epidemic.</title>
        <authorList>
            <person name="Warmington R.J."/>
            <person name="Kay W."/>
            <person name="Jeffries A."/>
            <person name="Bebber D."/>
            <person name="Moore K."/>
            <person name="Studholme D.J."/>
        </authorList>
    </citation>
    <scope>NUCLEOTIDE SEQUENCE [LARGE SCALE GENOMIC DNA]</scope>
    <source>
        <strain evidence="3 4">TR4</strain>
    </source>
</reference>
<keyword evidence="2" id="KW-0472">Membrane</keyword>
<organism evidence="3 4">
    <name type="scientific">Fusarium oxysporum f. sp. cubense</name>
    <dbReference type="NCBI Taxonomy" id="61366"/>
    <lineage>
        <taxon>Eukaryota</taxon>
        <taxon>Fungi</taxon>
        <taxon>Dikarya</taxon>
        <taxon>Ascomycota</taxon>
        <taxon>Pezizomycotina</taxon>
        <taxon>Sordariomycetes</taxon>
        <taxon>Hypocreomycetidae</taxon>
        <taxon>Hypocreales</taxon>
        <taxon>Nectriaceae</taxon>
        <taxon>Fusarium</taxon>
        <taxon>Fusarium oxysporum species complex</taxon>
    </lineage>
</organism>
<evidence type="ECO:0000313" key="4">
    <source>
        <dbReference type="Proteomes" id="UP000321331"/>
    </source>
</evidence>
<dbReference type="EMBL" id="VMNF01000005">
    <property type="protein sequence ID" value="TXC08739.1"/>
    <property type="molecule type" value="Genomic_DNA"/>
</dbReference>
<proteinExistence type="predicted"/>